<organism evidence="1 2">
    <name type="scientific">Trifolium medium</name>
    <dbReference type="NCBI Taxonomy" id="97028"/>
    <lineage>
        <taxon>Eukaryota</taxon>
        <taxon>Viridiplantae</taxon>
        <taxon>Streptophyta</taxon>
        <taxon>Embryophyta</taxon>
        <taxon>Tracheophyta</taxon>
        <taxon>Spermatophyta</taxon>
        <taxon>Magnoliopsida</taxon>
        <taxon>eudicotyledons</taxon>
        <taxon>Gunneridae</taxon>
        <taxon>Pentapetalae</taxon>
        <taxon>rosids</taxon>
        <taxon>fabids</taxon>
        <taxon>Fabales</taxon>
        <taxon>Fabaceae</taxon>
        <taxon>Papilionoideae</taxon>
        <taxon>50 kb inversion clade</taxon>
        <taxon>NPAAA clade</taxon>
        <taxon>Hologalegina</taxon>
        <taxon>IRL clade</taxon>
        <taxon>Trifolieae</taxon>
        <taxon>Trifolium</taxon>
    </lineage>
</organism>
<protein>
    <submittedName>
        <fullName evidence="1">Uncharacterized protein</fullName>
    </submittedName>
</protein>
<comment type="caution">
    <text evidence="1">The sequence shown here is derived from an EMBL/GenBank/DDBJ whole genome shotgun (WGS) entry which is preliminary data.</text>
</comment>
<evidence type="ECO:0000313" key="2">
    <source>
        <dbReference type="Proteomes" id="UP000265520"/>
    </source>
</evidence>
<proteinExistence type="predicted"/>
<dbReference type="Proteomes" id="UP000265520">
    <property type="component" value="Unassembled WGS sequence"/>
</dbReference>
<keyword evidence="2" id="KW-1185">Reference proteome</keyword>
<sequence length="39" mass="4324">SVEICRSKLSVLHPWRKARNGLVLITAVASCRLVSLFPC</sequence>
<accession>A0A392SX72</accession>
<feature type="non-terminal residue" evidence="1">
    <location>
        <position position="1"/>
    </location>
</feature>
<dbReference type="EMBL" id="LXQA010460762">
    <property type="protein sequence ID" value="MCI53279.1"/>
    <property type="molecule type" value="Genomic_DNA"/>
</dbReference>
<evidence type="ECO:0000313" key="1">
    <source>
        <dbReference type="EMBL" id="MCI53279.1"/>
    </source>
</evidence>
<reference evidence="1 2" key="1">
    <citation type="journal article" date="2018" name="Front. Plant Sci.">
        <title>Red Clover (Trifolium pratense) and Zigzag Clover (T. medium) - A Picture of Genomic Similarities and Differences.</title>
        <authorList>
            <person name="Dluhosova J."/>
            <person name="Istvanek J."/>
            <person name="Nedelnik J."/>
            <person name="Repkova J."/>
        </authorList>
    </citation>
    <scope>NUCLEOTIDE SEQUENCE [LARGE SCALE GENOMIC DNA]</scope>
    <source>
        <strain evidence="2">cv. 10/8</strain>
        <tissue evidence="1">Leaf</tissue>
    </source>
</reference>
<name>A0A392SX72_9FABA</name>
<dbReference type="AlphaFoldDB" id="A0A392SX72"/>